<keyword evidence="1" id="KW-0732">Signal</keyword>
<reference evidence="5 6" key="1">
    <citation type="submission" date="2018-05" db="EMBL/GenBank/DDBJ databases">
        <title>Chitinophaga sp. K3CV102501T nov., isolated from isolated from a monsoon evergreen broad-leaved forest soil.</title>
        <authorList>
            <person name="Lv Y."/>
        </authorList>
    </citation>
    <scope>NUCLEOTIDE SEQUENCE [LARGE SCALE GENOMIC DNA]</scope>
    <source>
        <strain evidence="5 6">GDMCC 1.1325</strain>
    </source>
</reference>
<evidence type="ECO:0008006" key="7">
    <source>
        <dbReference type="Google" id="ProtNLM"/>
    </source>
</evidence>
<keyword evidence="6" id="KW-1185">Reference proteome</keyword>
<dbReference type="AlphaFoldDB" id="A0A365XZ16"/>
<evidence type="ECO:0000313" key="6">
    <source>
        <dbReference type="Proteomes" id="UP000253410"/>
    </source>
</evidence>
<evidence type="ECO:0000259" key="3">
    <source>
        <dbReference type="Pfam" id="PF12969"/>
    </source>
</evidence>
<organism evidence="5 6">
    <name type="scientific">Chitinophaga flava</name>
    <dbReference type="NCBI Taxonomy" id="2259036"/>
    <lineage>
        <taxon>Bacteria</taxon>
        <taxon>Pseudomonadati</taxon>
        <taxon>Bacteroidota</taxon>
        <taxon>Chitinophagia</taxon>
        <taxon>Chitinophagales</taxon>
        <taxon>Chitinophagaceae</taxon>
        <taxon>Chitinophaga</taxon>
    </lineage>
</organism>
<dbReference type="InterPro" id="IPR024618">
    <property type="entry name" value="DUF3857"/>
</dbReference>
<feature type="chain" id="PRO_5016942062" description="DUF3857 domain-containing protein" evidence="1">
    <location>
        <begin position="23"/>
        <end position="670"/>
    </location>
</feature>
<dbReference type="Gene3D" id="3.10.620.30">
    <property type="match status" value="1"/>
</dbReference>
<evidence type="ECO:0000313" key="5">
    <source>
        <dbReference type="EMBL" id="RBL91626.1"/>
    </source>
</evidence>
<evidence type="ECO:0000259" key="2">
    <source>
        <dbReference type="Pfam" id="PF01841"/>
    </source>
</evidence>
<protein>
    <recommendedName>
        <fullName evidence="7">DUF3857 domain-containing protein</fullName>
    </recommendedName>
</protein>
<feature type="signal peptide" evidence="1">
    <location>
        <begin position="1"/>
        <end position="22"/>
    </location>
</feature>
<dbReference type="EMBL" id="QFFJ01000001">
    <property type="protein sequence ID" value="RBL91626.1"/>
    <property type="molecule type" value="Genomic_DNA"/>
</dbReference>
<accession>A0A365XZ16</accession>
<dbReference type="Gene3D" id="2.60.40.3140">
    <property type="match status" value="1"/>
</dbReference>
<name>A0A365XZ16_9BACT</name>
<proteinExistence type="predicted"/>
<dbReference type="OrthoDB" id="98874at2"/>
<feature type="domain" description="DUF3857" evidence="3">
    <location>
        <begin position="72"/>
        <end position="220"/>
    </location>
</feature>
<feature type="domain" description="DUF3858" evidence="4">
    <location>
        <begin position="571"/>
        <end position="656"/>
    </location>
</feature>
<evidence type="ECO:0000259" key="4">
    <source>
        <dbReference type="Pfam" id="PF12970"/>
    </source>
</evidence>
<evidence type="ECO:0000256" key="1">
    <source>
        <dbReference type="SAM" id="SignalP"/>
    </source>
</evidence>
<dbReference type="Pfam" id="PF01841">
    <property type="entry name" value="Transglut_core"/>
    <property type="match status" value="1"/>
</dbReference>
<dbReference type="InterPro" id="IPR002931">
    <property type="entry name" value="Transglutaminase-like"/>
</dbReference>
<dbReference type="Pfam" id="PF12969">
    <property type="entry name" value="DUF3857"/>
    <property type="match status" value="1"/>
</dbReference>
<dbReference type="Proteomes" id="UP000253410">
    <property type="component" value="Unassembled WGS sequence"/>
</dbReference>
<feature type="domain" description="Transglutaminase-like" evidence="2">
    <location>
        <begin position="316"/>
        <end position="395"/>
    </location>
</feature>
<gene>
    <name evidence="5" type="ORF">DF182_03145</name>
</gene>
<sequence>MNCKSGLLTFVIGCLCAITAWAQDGPKIKYGKITKEDFELKGVTLDTGAHAIVLSSIGSSRFESDGKELRLVYKVHTRIKIIDKNAYDLATVKIQLYKGSNDEEKLQNLKASAYNLENGEVVETKMESKNVFTDKQDKNWVARKFAVPAVKEGTIFEYTYTVTSPFFSYLRSWEFQGEYPILYSEYSVGIPEYFDYVQIPQGYEKFISSKEVTRTTMTFRSESGGAAGPTNLTTVTPAVTIYKWALKDVPAMKEEDYITTTDNYINKVEFQLSSINWPDQPSKPIRSSWSKLMEELMKDENFGSALSNNNGFLGDVVDGLVKNAKTDEEKATAIYHWVSSNFTCTQQSGVWISRTLKTIFNSKNGTTAEINLLLVAMLKKAQLEAYPIILSTRDNGYTYPFYPLLSRFNYTVAGVNLGDKFVNLDASDPMLGFNKLSPQCYNGHARIVNEMATPLDFQADSLREQKFTSVIFGKVENGMMEGSFQQRPTYFESYKVRKMIKSESLDDFFDAVRKSFTGEVEISNKEIEDLKTLESSVMLKFDFKVKLDNEEMIYISPLFTEAFRSNKFRAAERKFPVEMESVFDEIYSFNMEVPEGYVVDELPKSAMVKFNEDEGIFQYLIQQQDNHIQLRSRVKLTKANFAPEEYPSLREFFDHIVKKQAEQIVLKKKK</sequence>
<dbReference type="InterPro" id="IPR024544">
    <property type="entry name" value="DUF3858"/>
</dbReference>
<dbReference type="Pfam" id="PF12970">
    <property type="entry name" value="DUF3858"/>
    <property type="match status" value="1"/>
</dbReference>
<comment type="caution">
    <text evidence="5">The sequence shown here is derived from an EMBL/GenBank/DDBJ whole genome shotgun (WGS) entry which is preliminary data.</text>
</comment>
<dbReference type="Gene3D" id="2.60.120.1130">
    <property type="match status" value="1"/>
</dbReference>
<dbReference type="RefSeq" id="WP_113614224.1">
    <property type="nucleotide sequence ID" value="NZ_QFFJ01000001.1"/>
</dbReference>